<dbReference type="KEGG" id="amj:102558378"/>
<sequence>MAPPGLLRLGAPLAAATRWVHGWVPRAGVGEWRKRQGLAPSSAGYGPLRDLPDWSFADGRPAPPWKGQLRRQQENEDFARRVVTLSAELSQAKQRWEKQQEEAAQEQKRLQLQRWLQPKGGTLRGGGNKVP</sequence>
<proteinExistence type="inferred from homology"/>
<evidence type="ECO:0000313" key="10">
    <source>
        <dbReference type="EMBL" id="KYO29717.1"/>
    </source>
</evidence>
<comment type="subcellular location">
    <subcellularLocation>
        <location evidence="1">Mitochondrion</location>
    </subcellularLocation>
</comment>
<gene>
    <name evidence="10" type="primary">MRPL52</name>
    <name evidence="10" type="ORF">Y1Q_0005963</name>
</gene>
<feature type="region of interest" description="Disordered" evidence="9">
    <location>
        <begin position="93"/>
        <end position="131"/>
    </location>
</feature>
<dbReference type="CTD" id="122704"/>
<dbReference type="AlphaFoldDB" id="A0A151MYY3"/>
<feature type="region of interest" description="Disordered" evidence="9">
    <location>
        <begin position="54"/>
        <end position="73"/>
    </location>
</feature>
<dbReference type="Pfam" id="PF18699">
    <property type="entry name" value="MRPL52"/>
    <property type="match status" value="1"/>
</dbReference>
<evidence type="ECO:0000256" key="3">
    <source>
        <dbReference type="ARBA" id="ARBA00022946"/>
    </source>
</evidence>
<keyword evidence="5" id="KW-0496">Mitochondrion</keyword>
<dbReference type="RefSeq" id="XP_014466315.1">
    <property type="nucleotide sequence ID" value="XM_014610829.3"/>
</dbReference>
<keyword evidence="11" id="KW-1185">Reference proteome</keyword>
<feature type="compositionally biased region" description="Basic and acidic residues" evidence="9">
    <location>
        <begin position="94"/>
        <end position="109"/>
    </location>
</feature>
<accession>A0A151MYY3</accession>
<organism evidence="10 11">
    <name type="scientific">Alligator mississippiensis</name>
    <name type="common">American alligator</name>
    <dbReference type="NCBI Taxonomy" id="8496"/>
    <lineage>
        <taxon>Eukaryota</taxon>
        <taxon>Metazoa</taxon>
        <taxon>Chordata</taxon>
        <taxon>Craniata</taxon>
        <taxon>Vertebrata</taxon>
        <taxon>Euteleostomi</taxon>
        <taxon>Archelosauria</taxon>
        <taxon>Archosauria</taxon>
        <taxon>Crocodylia</taxon>
        <taxon>Alligatoridae</taxon>
        <taxon>Alligatorinae</taxon>
        <taxon>Alligator</taxon>
    </lineage>
</organism>
<evidence type="ECO:0000256" key="8">
    <source>
        <dbReference type="ARBA" id="ARBA00035425"/>
    </source>
</evidence>
<keyword evidence="6" id="KW-0687">Ribonucleoprotein</keyword>
<evidence type="ECO:0000256" key="4">
    <source>
        <dbReference type="ARBA" id="ARBA00022980"/>
    </source>
</evidence>
<dbReference type="OrthoDB" id="9426379at2759"/>
<evidence type="ECO:0000313" key="11">
    <source>
        <dbReference type="Proteomes" id="UP000050525"/>
    </source>
</evidence>
<feature type="compositionally biased region" description="Gly residues" evidence="9">
    <location>
        <begin position="122"/>
        <end position="131"/>
    </location>
</feature>
<dbReference type="PhylomeDB" id="A0A151MYY3"/>
<dbReference type="InterPro" id="IPR034596">
    <property type="entry name" value="Ribosomal_mL52"/>
</dbReference>
<evidence type="ECO:0000256" key="5">
    <source>
        <dbReference type="ARBA" id="ARBA00023128"/>
    </source>
</evidence>
<dbReference type="Proteomes" id="UP000050525">
    <property type="component" value="Unassembled WGS sequence"/>
</dbReference>
<protein>
    <recommendedName>
        <fullName evidence="7">Large ribosomal subunit protein mL52</fullName>
    </recommendedName>
    <alternativeName>
        <fullName evidence="8">39S ribosomal protein L52, mitochondrial</fullName>
    </alternativeName>
</protein>
<keyword evidence="3" id="KW-0809">Transit peptide</keyword>
<dbReference type="GO" id="GO:0005762">
    <property type="term" value="C:mitochondrial large ribosomal subunit"/>
    <property type="evidence" value="ECO:0007669"/>
    <property type="project" value="InterPro"/>
</dbReference>
<dbReference type="EMBL" id="AKHW03004519">
    <property type="protein sequence ID" value="KYO29717.1"/>
    <property type="molecule type" value="Genomic_DNA"/>
</dbReference>
<evidence type="ECO:0000256" key="9">
    <source>
        <dbReference type="SAM" id="MobiDB-lite"/>
    </source>
</evidence>
<name>A0A151MYY3_ALLMI</name>
<dbReference type="PANTHER" id="PTHR34090">
    <property type="entry name" value="39S RIBOSOMAL PROTEIN L52, MITOCHONDRIAL"/>
    <property type="match status" value="1"/>
</dbReference>
<dbReference type="GeneID" id="102558378"/>
<dbReference type="GO" id="GO:0003735">
    <property type="term" value="F:structural constituent of ribosome"/>
    <property type="evidence" value="ECO:0007669"/>
    <property type="project" value="InterPro"/>
</dbReference>
<comment type="caution">
    <text evidence="10">The sequence shown here is derived from an EMBL/GenBank/DDBJ whole genome shotgun (WGS) entry which is preliminary data.</text>
</comment>
<evidence type="ECO:0000256" key="6">
    <source>
        <dbReference type="ARBA" id="ARBA00023274"/>
    </source>
</evidence>
<evidence type="ECO:0000256" key="1">
    <source>
        <dbReference type="ARBA" id="ARBA00004173"/>
    </source>
</evidence>
<keyword evidence="4 10" id="KW-0689">Ribosomal protein</keyword>
<evidence type="ECO:0000256" key="2">
    <source>
        <dbReference type="ARBA" id="ARBA00007232"/>
    </source>
</evidence>
<comment type="similarity">
    <text evidence="2">Belongs to the mitochondrion-specific ribosomal protein mL52 family.</text>
</comment>
<reference evidence="10 11" key="1">
    <citation type="journal article" date="2012" name="Genome Biol.">
        <title>Sequencing three crocodilian genomes to illuminate the evolution of archosaurs and amniotes.</title>
        <authorList>
            <person name="St John J.A."/>
            <person name="Braun E.L."/>
            <person name="Isberg S.R."/>
            <person name="Miles L.G."/>
            <person name="Chong A.Y."/>
            <person name="Gongora J."/>
            <person name="Dalzell P."/>
            <person name="Moran C."/>
            <person name="Bed'hom B."/>
            <person name="Abzhanov A."/>
            <person name="Burgess S.C."/>
            <person name="Cooksey A.M."/>
            <person name="Castoe T.A."/>
            <person name="Crawford N.G."/>
            <person name="Densmore L.D."/>
            <person name="Drew J.C."/>
            <person name="Edwards S.V."/>
            <person name="Faircloth B.C."/>
            <person name="Fujita M.K."/>
            <person name="Greenwold M.J."/>
            <person name="Hoffmann F.G."/>
            <person name="Howard J.M."/>
            <person name="Iguchi T."/>
            <person name="Janes D.E."/>
            <person name="Khan S.Y."/>
            <person name="Kohno S."/>
            <person name="de Koning A.J."/>
            <person name="Lance S.L."/>
            <person name="McCarthy F.M."/>
            <person name="McCormack J.E."/>
            <person name="Merchant M.E."/>
            <person name="Peterson D.G."/>
            <person name="Pollock D.D."/>
            <person name="Pourmand N."/>
            <person name="Raney B.J."/>
            <person name="Roessler K.A."/>
            <person name="Sanford J.R."/>
            <person name="Sawyer R.H."/>
            <person name="Schmidt C.J."/>
            <person name="Triplett E.W."/>
            <person name="Tuberville T.D."/>
            <person name="Venegas-Anaya M."/>
            <person name="Howard J.T."/>
            <person name="Jarvis E.D."/>
            <person name="Guillette L.J.Jr."/>
            <person name="Glenn T.C."/>
            <person name="Green R.E."/>
            <person name="Ray D.A."/>
        </authorList>
    </citation>
    <scope>NUCLEOTIDE SEQUENCE [LARGE SCALE GENOMIC DNA]</scope>
    <source>
        <strain evidence="10">KSC_2009_1</strain>
    </source>
</reference>
<evidence type="ECO:0000256" key="7">
    <source>
        <dbReference type="ARBA" id="ARBA00035181"/>
    </source>
</evidence>
<dbReference type="PANTHER" id="PTHR34090:SF1">
    <property type="entry name" value="LARGE RIBOSOMAL SUBUNIT PROTEIN ML52"/>
    <property type="match status" value="1"/>
</dbReference>
<dbReference type="GO" id="GO:0032543">
    <property type="term" value="P:mitochondrial translation"/>
    <property type="evidence" value="ECO:0007669"/>
    <property type="project" value="InterPro"/>
</dbReference>
<dbReference type="STRING" id="8496.A0A151MYY3"/>